<evidence type="ECO:0000259" key="1">
    <source>
        <dbReference type="Pfam" id="PF13843"/>
    </source>
</evidence>
<dbReference type="Proteomes" id="UP000230423">
    <property type="component" value="Unassembled WGS sequence"/>
</dbReference>
<dbReference type="AlphaFoldDB" id="A0A2G9U0W0"/>
<accession>A0A2G9U0W0</accession>
<reference evidence="2 3" key="1">
    <citation type="submission" date="2015-09" db="EMBL/GenBank/DDBJ databases">
        <title>Draft genome of the parasitic nematode Teladorsagia circumcincta isolate WARC Sus (inbred).</title>
        <authorList>
            <person name="Mitreva M."/>
        </authorList>
    </citation>
    <scope>NUCLEOTIDE SEQUENCE [LARGE SCALE GENOMIC DNA]</scope>
    <source>
        <strain evidence="2 3">S</strain>
    </source>
</reference>
<dbReference type="PANTHER" id="PTHR46599:SF3">
    <property type="entry name" value="PIGGYBAC TRANSPOSABLE ELEMENT-DERIVED PROTEIN 4"/>
    <property type="match status" value="1"/>
</dbReference>
<feature type="domain" description="PiggyBac transposable element-derived protein" evidence="1">
    <location>
        <begin position="44"/>
        <end position="121"/>
    </location>
</feature>
<organism evidence="2 3">
    <name type="scientific">Teladorsagia circumcincta</name>
    <name type="common">Brown stomach worm</name>
    <name type="synonym">Ostertagia circumcincta</name>
    <dbReference type="NCBI Taxonomy" id="45464"/>
    <lineage>
        <taxon>Eukaryota</taxon>
        <taxon>Metazoa</taxon>
        <taxon>Ecdysozoa</taxon>
        <taxon>Nematoda</taxon>
        <taxon>Chromadorea</taxon>
        <taxon>Rhabditida</taxon>
        <taxon>Rhabditina</taxon>
        <taxon>Rhabditomorpha</taxon>
        <taxon>Strongyloidea</taxon>
        <taxon>Trichostrongylidae</taxon>
        <taxon>Teladorsagia</taxon>
    </lineage>
</organism>
<proteinExistence type="predicted"/>
<name>A0A2G9U0W0_TELCI</name>
<sequence length="162" mass="19231">SDDESSDEEDEEEEAWPEDVVGYDRFAFAEECGPHMDVEECEEPSDYFELFLNDELLDLIVLETNRYGRKEMQDKEKEWTDTTVEEIKKFLGICLYMGLVRLPKLRDYWDVMLLYRHGELGEKEFHKAFAELCDMQPLPDSVIYIGEEHLTMMVMLSYKDDE</sequence>
<dbReference type="OrthoDB" id="5810550at2759"/>
<dbReference type="InterPro" id="IPR029526">
    <property type="entry name" value="PGBD"/>
</dbReference>
<evidence type="ECO:0000313" key="3">
    <source>
        <dbReference type="Proteomes" id="UP000230423"/>
    </source>
</evidence>
<evidence type="ECO:0000313" key="2">
    <source>
        <dbReference type="EMBL" id="PIO63845.1"/>
    </source>
</evidence>
<dbReference type="Pfam" id="PF13843">
    <property type="entry name" value="DDE_Tnp_1_7"/>
    <property type="match status" value="1"/>
</dbReference>
<protein>
    <recommendedName>
        <fullName evidence="1">PiggyBac transposable element-derived protein domain-containing protein</fullName>
    </recommendedName>
</protein>
<dbReference type="PANTHER" id="PTHR46599">
    <property type="entry name" value="PIGGYBAC TRANSPOSABLE ELEMENT-DERIVED PROTEIN 4"/>
    <property type="match status" value="1"/>
</dbReference>
<feature type="non-terminal residue" evidence="2">
    <location>
        <position position="1"/>
    </location>
</feature>
<dbReference type="EMBL" id="KZ350465">
    <property type="protein sequence ID" value="PIO63845.1"/>
    <property type="molecule type" value="Genomic_DNA"/>
</dbReference>
<gene>
    <name evidence="2" type="ORF">TELCIR_14541</name>
</gene>
<keyword evidence="3" id="KW-1185">Reference proteome</keyword>